<organism evidence="2 3">
    <name type="scientific">Microbacterium rhizomatis</name>
    <dbReference type="NCBI Taxonomy" id="1631477"/>
    <lineage>
        <taxon>Bacteria</taxon>
        <taxon>Bacillati</taxon>
        <taxon>Actinomycetota</taxon>
        <taxon>Actinomycetes</taxon>
        <taxon>Micrococcales</taxon>
        <taxon>Microbacteriaceae</taxon>
        <taxon>Microbacterium</taxon>
    </lineage>
</organism>
<proteinExistence type="predicted"/>
<keyword evidence="1" id="KW-0472">Membrane</keyword>
<protein>
    <submittedName>
        <fullName evidence="2">Uncharacterized protein</fullName>
    </submittedName>
</protein>
<evidence type="ECO:0000313" key="2">
    <source>
        <dbReference type="EMBL" id="KAA9110300.1"/>
    </source>
</evidence>
<comment type="caution">
    <text evidence="2">The sequence shown here is derived from an EMBL/GenBank/DDBJ whole genome shotgun (WGS) entry which is preliminary data.</text>
</comment>
<dbReference type="OrthoDB" id="5191833at2"/>
<feature type="transmembrane region" description="Helical" evidence="1">
    <location>
        <begin position="60"/>
        <end position="82"/>
    </location>
</feature>
<dbReference type="AlphaFoldDB" id="A0A5J5J2L3"/>
<gene>
    <name evidence="2" type="ORF">F6B43_00950</name>
</gene>
<dbReference type="EMBL" id="VYSA01000001">
    <property type="protein sequence ID" value="KAA9110300.1"/>
    <property type="molecule type" value="Genomic_DNA"/>
</dbReference>
<evidence type="ECO:0000313" key="3">
    <source>
        <dbReference type="Proteomes" id="UP000325827"/>
    </source>
</evidence>
<dbReference type="RefSeq" id="WP_150447103.1">
    <property type="nucleotide sequence ID" value="NZ_VYSA01000001.1"/>
</dbReference>
<accession>A0A5J5J2L3</accession>
<feature type="transmembrane region" description="Helical" evidence="1">
    <location>
        <begin position="88"/>
        <end position="107"/>
    </location>
</feature>
<keyword evidence="1" id="KW-0812">Transmembrane</keyword>
<feature type="transmembrane region" description="Helical" evidence="1">
    <location>
        <begin position="142"/>
        <end position="165"/>
    </location>
</feature>
<keyword evidence="3" id="KW-1185">Reference proteome</keyword>
<sequence length="200" mass="20316">MSLVRWMITFLAFPLGGVITAAVFGPARDPLAGLAAGLIIGTLVGGAQWLALGRRAGWRWFAGTALAISVGTSLDILISFVIAPLGSVIAGAALTGILVGIIQGFLLRHRGRTTGIWAAVTAAAWAIGAAISTLAVEGDRGFAAFGTLGALVATAITGIVLRMLLGSRGRPVTRDPDSGPMLDVAASLITATRSAASREQ</sequence>
<feature type="transmembrane region" description="Helical" evidence="1">
    <location>
        <begin position="31"/>
        <end position="53"/>
    </location>
</feature>
<evidence type="ECO:0000256" key="1">
    <source>
        <dbReference type="SAM" id="Phobius"/>
    </source>
</evidence>
<keyword evidence="1" id="KW-1133">Transmembrane helix</keyword>
<dbReference type="Proteomes" id="UP000325827">
    <property type="component" value="Unassembled WGS sequence"/>
</dbReference>
<reference evidence="3" key="1">
    <citation type="submission" date="2019-09" db="EMBL/GenBank/DDBJ databases">
        <title>Mumia zhuanghuii sp. nov. isolated from the intestinal contents of plateau pika (Ochotona curzoniae) in the Qinghai-Tibet plateau of China.</title>
        <authorList>
            <person name="Tian Z."/>
        </authorList>
    </citation>
    <scope>NUCLEOTIDE SEQUENCE [LARGE SCALE GENOMIC DNA]</scope>
    <source>
        <strain evidence="3">JCM 30598</strain>
    </source>
</reference>
<name>A0A5J5J2L3_9MICO</name>
<feature type="transmembrane region" description="Helical" evidence="1">
    <location>
        <begin position="114"/>
        <end position="136"/>
    </location>
</feature>